<keyword evidence="1" id="KW-0472">Membrane</keyword>
<evidence type="ECO:0000313" key="2">
    <source>
        <dbReference type="EMBL" id="PWJ96712.1"/>
    </source>
</evidence>
<name>A0AA45C9I1_9BACT</name>
<proteinExistence type="predicted"/>
<feature type="transmembrane region" description="Helical" evidence="1">
    <location>
        <begin position="17"/>
        <end position="38"/>
    </location>
</feature>
<dbReference type="AlphaFoldDB" id="A0AA45C9I1"/>
<comment type="caution">
    <text evidence="2">The sequence shown here is derived from an EMBL/GenBank/DDBJ whole genome shotgun (WGS) entry which is preliminary data.</text>
</comment>
<organism evidence="2 3">
    <name type="scientific">Oceanotoga teriensis</name>
    <dbReference type="NCBI Taxonomy" id="515440"/>
    <lineage>
        <taxon>Bacteria</taxon>
        <taxon>Thermotogati</taxon>
        <taxon>Thermotogota</taxon>
        <taxon>Thermotogae</taxon>
        <taxon>Petrotogales</taxon>
        <taxon>Petrotogaceae</taxon>
        <taxon>Oceanotoga</taxon>
    </lineage>
</organism>
<accession>A0AA45C9I1</accession>
<reference evidence="2 3" key="1">
    <citation type="submission" date="2018-05" db="EMBL/GenBank/DDBJ databases">
        <title>Genomic Encyclopedia of Type Strains, Phase IV (KMG-IV): sequencing the most valuable type-strain genomes for metagenomic binning, comparative biology and taxonomic classification.</title>
        <authorList>
            <person name="Goeker M."/>
        </authorList>
    </citation>
    <scope>NUCLEOTIDE SEQUENCE [LARGE SCALE GENOMIC DNA]</scope>
    <source>
        <strain evidence="2 3">DSM 24906</strain>
    </source>
</reference>
<gene>
    <name evidence="2" type="ORF">C7380_101287</name>
</gene>
<keyword evidence="3" id="KW-1185">Reference proteome</keyword>
<sequence>MANIYLGSKKKKSKGKLWLLIIILILIAIIGFFGYKYFKINNSEPLKASKNTYAISYEDDLYFIRVINDNKRIQITKIPNNSTFPDTNKNINNKSLIIATDEFLNQFNLKSDFKYYINLNIDLIKEFTELLNKPSEDIDGFITALKFSNINPIQSLFIGKYRDVIRKYDRETNLTDESVYALISAFNNYSITDYDKLTLKTIFNKPMIVNVGDQTYKRNYIDQKVYDLIKTILE</sequence>
<evidence type="ECO:0000256" key="1">
    <source>
        <dbReference type="SAM" id="Phobius"/>
    </source>
</evidence>
<keyword evidence="1" id="KW-0812">Transmembrane</keyword>
<protein>
    <submittedName>
        <fullName evidence="2">Uncharacterized protein</fullName>
    </submittedName>
</protein>
<dbReference type="RefSeq" id="WP_109603699.1">
    <property type="nucleotide sequence ID" value="NZ_JAMHJO010000001.1"/>
</dbReference>
<evidence type="ECO:0000313" key="3">
    <source>
        <dbReference type="Proteomes" id="UP000245921"/>
    </source>
</evidence>
<dbReference type="EMBL" id="QGGI01000001">
    <property type="protein sequence ID" value="PWJ96712.1"/>
    <property type="molecule type" value="Genomic_DNA"/>
</dbReference>
<dbReference type="Proteomes" id="UP000245921">
    <property type="component" value="Unassembled WGS sequence"/>
</dbReference>
<keyword evidence="1" id="KW-1133">Transmembrane helix</keyword>